<comment type="similarity">
    <text evidence="1 11">Belongs to the RNA polymerase alpha chain family.</text>
</comment>
<dbReference type="NCBIfam" id="TIGR02027">
    <property type="entry name" value="rpoA"/>
    <property type="match status" value="1"/>
</dbReference>
<feature type="region of interest" description="Alpha C-terminal domain (alpha-CTD)" evidence="11">
    <location>
        <begin position="258"/>
        <end position="341"/>
    </location>
</feature>
<dbReference type="InterPro" id="IPR011260">
    <property type="entry name" value="RNAP_asu_C"/>
</dbReference>
<dbReference type="GO" id="GO:0046983">
    <property type="term" value="F:protein dimerization activity"/>
    <property type="evidence" value="ECO:0007669"/>
    <property type="project" value="InterPro"/>
</dbReference>
<dbReference type="EMBL" id="DF820461">
    <property type="protein sequence ID" value="GAK54346.1"/>
    <property type="molecule type" value="Genomic_DNA"/>
</dbReference>
<dbReference type="Pfam" id="PF01000">
    <property type="entry name" value="RNA_pol_A_bac"/>
    <property type="match status" value="1"/>
</dbReference>
<dbReference type="Gene3D" id="2.170.120.12">
    <property type="entry name" value="DNA-directed RNA polymerase, insert domain"/>
    <property type="match status" value="1"/>
</dbReference>
<dbReference type="InterPro" id="IPR011773">
    <property type="entry name" value="DNA-dir_RpoA"/>
</dbReference>
<evidence type="ECO:0000256" key="8">
    <source>
        <dbReference type="ARBA" id="ARBA00032524"/>
    </source>
</evidence>
<evidence type="ECO:0000259" key="12">
    <source>
        <dbReference type="SMART" id="SM00662"/>
    </source>
</evidence>
<evidence type="ECO:0000256" key="1">
    <source>
        <dbReference type="ARBA" id="ARBA00007123"/>
    </source>
</evidence>
<feature type="region of interest" description="Alpha N-terminal domain (alpha-NTD)" evidence="11">
    <location>
        <begin position="1"/>
        <end position="242"/>
    </location>
</feature>
<keyword evidence="4 11" id="KW-0240">DNA-directed RNA polymerase</keyword>
<proteinExistence type="inferred from homology"/>
<dbReference type="GO" id="GO:0003899">
    <property type="term" value="F:DNA-directed RNA polymerase activity"/>
    <property type="evidence" value="ECO:0007669"/>
    <property type="project" value="UniProtKB-UniRule"/>
</dbReference>
<dbReference type="NCBIfam" id="NF003519">
    <property type="entry name" value="PRK05182.2-5"/>
    <property type="match status" value="1"/>
</dbReference>
<dbReference type="NCBIfam" id="NF003513">
    <property type="entry name" value="PRK05182.1-2"/>
    <property type="match status" value="1"/>
</dbReference>
<dbReference type="GO" id="GO:0006351">
    <property type="term" value="P:DNA-templated transcription"/>
    <property type="evidence" value="ECO:0007669"/>
    <property type="project" value="UniProtKB-UniRule"/>
</dbReference>
<keyword evidence="7 11" id="KW-0804">Transcription</keyword>
<dbReference type="HOGENOM" id="CLU_053084_0_0_0"/>
<dbReference type="EC" id="2.7.7.6" evidence="2 11"/>
<gene>
    <name evidence="11" type="primary">rpoA</name>
    <name evidence="13" type="ORF">U14_05631</name>
</gene>
<evidence type="ECO:0000256" key="2">
    <source>
        <dbReference type="ARBA" id="ARBA00012418"/>
    </source>
</evidence>
<dbReference type="GO" id="GO:0003677">
    <property type="term" value="F:DNA binding"/>
    <property type="evidence" value="ECO:0007669"/>
    <property type="project" value="UniProtKB-UniRule"/>
</dbReference>
<dbReference type="SUPFAM" id="SSF47789">
    <property type="entry name" value="C-terminal domain of RNA polymerase alpha subunit"/>
    <property type="match status" value="1"/>
</dbReference>
<dbReference type="SUPFAM" id="SSF56553">
    <property type="entry name" value="Insert subdomain of RNA polymerase alpha subunit"/>
    <property type="match status" value="1"/>
</dbReference>
<dbReference type="InterPro" id="IPR011263">
    <property type="entry name" value="DNA-dir_RNA_pol_RpoA/D/Rpb3"/>
</dbReference>
<evidence type="ECO:0000313" key="14">
    <source>
        <dbReference type="Proteomes" id="UP000030700"/>
    </source>
</evidence>
<dbReference type="CDD" id="cd06928">
    <property type="entry name" value="RNAP_alpha_NTD"/>
    <property type="match status" value="1"/>
</dbReference>
<evidence type="ECO:0000256" key="10">
    <source>
        <dbReference type="ARBA" id="ARBA00048552"/>
    </source>
</evidence>
<reference evidence="13" key="1">
    <citation type="journal article" date="2015" name="PeerJ">
        <title>First genomic representation of candidate bacterial phylum KSB3 points to enhanced environmental sensing as a trigger of wastewater bulking.</title>
        <authorList>
            <person name="Sekiguchi Y."/>
            <person name="Ohashi A."/>
            <person name="Parks D.H."/>
            <person name="Yamauchi T."/>
            <person name="Tyson G.W."/>
            <person name="Hugenholtz P."/>
        </authorList>
    </citation>
    <scope>NUCLEOTIDE SEQUENCE [LARGE SCALE GENOMIC DNA]</scope>
</reference>
<dbReference type="Pfam" id="PF03118">
    <property type="entry name" value="RNA_pol_A_CTD"/>
    <property type="match status" value="1"/>
</dbReference>
<comment type="subunit">
    <text evidence="11">Homodimer. The RNAP catalytic core consists of 2 alpha, 1 beta, 1 beta' and 1 omega subunit. When a sigma factor is associated with the core the holoenzyme is formed, which can initiate transcription.</text>
</comment>
<organism evidence="13">
    <name type="scientific">Candidatus Moduliflexus flocculans</name>
    <dbReference type="NCBI Taxonomy" id="1499966"/>
    <lineage>
        <taxon>Bacteria</taxon>
        <taxon>Candidatus Moduliflexota</taxon>
        <taxon>Candidatus Moduliflexia</taxon>
        <taxon>Candidatus Moduliflexales</taxon>
        <taxon>Candidatus Moduliflexaceae</taxon>
    </lineage>
</organism>
<sequence>MQHWKGIQKAKHLECDRGSVTNSYGKFFAEPFERGFGTTVGHSLRRVLLSSLLGGAITGIKIAGVHDEFSPIPGVVDETMNVLLNVKSLRYKILDNETFEQPVIFLLDAKNSKDHEVIVKASDIQVDHAKLKILNPELPLFTLKPKSAVHVEFRFESGRGYVPANLFRRRNGQEEGMICLDAMFSPVTEVSFFVEPTRIGRRIDFDKLTLEVWTDGSMSPAEAVGQSAKILAQHLAGMITFEEEPEEEIAEVEEEDSINEHLFRSVDELELSVRSNNCLKNADIRTIGELVQKTDAEMLKTRNFGKKSLNEIKAILTEMGLSLGMKLENFPRTPKEQEEED</sequence>
<dbReference type="Proteomes" id="UP000030700">
    <property type="component" value="Unassembled WGS sequence"/>
</dbReference>
<comment type="domain">
    <text evidence="11">The N-terminal domain is essential for RNAP assembly and basal transcription, whereas the C-terminal domain is involved in interaction with transcriptional regulators and with upstream promoter elements.</text>
</comment>
<comment type="function">
    <text evidence="11">DNA-dependent RNA polymerase catalyzes the transcription of DNA into RNA using the four ribonucleoside triphosphates as substrates.</text>
</comment>
<evidence type="ECO:0000256" key="4">
    <source>
        <dbReference type="ARBA" id="ARBA00022478"/>
    </source>
</evidence>
<dbReference type="GO" id="GO:0000428">
    <property type="term" value="C:DNA-directed RNA polymerase complex"/>
    <property type="evidence" value="ECO:0007669"/>
    <property type="project" value="UniProtKB-KW"/>
</dbReference>
<evidence type="ECO:0000256" key="7">
    <source>
        <dbReference type="ARBA" id="ARBA00023163"/>
    </source>
</evidence>
<dbReference type="Gene3D" id="3.30.1360.10">
    <property type="entry name" value="RNA polymerase, RBP11-like subunit"/>
    <property type="match status" value="1"/>
</dbReference>
<keyword evidence="14" id="KW-1185">Reference proteome</keyword>
<dbReference type="HAMAP" id="MF_00059">
    <property type="entry name" value="RNApol_bact_RpoA"/>
    <property type="match status" value="1"/>
</dbReference>
<evidence type="ECO:0000256" key="5">
    <source>
        <dbReference type="ARBA" id="ARBA00022679"/>
    </source>
</evidence>
<keyword evidence="5 11" id="KW-0808">Transferase</keyword>
<evidence type="ECO:0000256" key="3">
    <source>
        <dbReference type="ARBA" id="ARBA00015972"/>
    </source>
</evidence>
<dbReference type="GO" id="GO:0005737">
    <property type="term" value="C:cytoplasm"/>
    <property type="evidence" value="ECO:0007669"/>
    <property type="project" value="UniProtKB-ARBA"/>
</dbReference>
<dbReference type="InterPro" id="IPR036643">
    <property type="entry name" value="RNApol_insert_sf"/>
</dbReference>
<dbReference type="AlphaFoldDB" id="A0A081BSG5"/>
<comment type="catalytic activity">
    <reaction evidence="10 11">
        <text>RNA(n) + a ribonucleoside 5'-triphosphate = RNA(n+1) + diphosphate</text>
        <dbReference type="Rhea" id="RHEA:21248"/>
        <dbReference type="Rhea" id="RHEA-COMP:14527"/>
        <dbReference type="Rhea" id="RHEA-COMP:17342"/>
        <dbReference type="ChEBI" id="CHEBI:33019"/>
        <dbReference type="ChEBI" id="CHEBI:61557"/>
        <dbReference type="ChEBI" id="CHEBI:140395"/>
        <dbReference type="EC" id="2.7.7.6"/>
    </reaction>
</comment>
<dbReference type="SUPFAM" id="SSF55257">
    <property type="entry name" value="RBP11-like subunits of RNA polymerase"/>
    <property type="match status" value="1"/>
</dbReference>
<feature type="domain" description="DNA-directed RNA polymerase RpoA/D/Rpb3-type" evidence="12">
    <location>
        <begin position="24"/>
        <end position="241"/>
    </location>
</feature>
<dbReference type="SMART" id="SM00662">
    <property type="entry name" value="RPOLD"/>
    <property type="match status" value="1"/>
</dbReference>
<dbReference type="STRING" id="1499966.U14_05631"/>
<evidence type="ECO:0000256" key="9">
    <source>
        <dbReference type="ARBA" id="ARBA00033070"/>
    </source>
</evidence>
<dbReference type="Gene3D" id="1.10.150.20">
    <property type="entry name" value="5' to 3' exonuclease, C-terminal subdomain"/>
    <property type="match status" value="1"/>
</dbReference>
<dbReference type="Pfam" id="PF01193">
    <property type="entry name" value="RNA_pol_L"/>
    <property type="match status" value="1"/>
</dbReference>
<dbReference type="FunFam" id="1.10.150.20:FF:000001">
    <property type="entry name" value="DNA-directed RNA polymerase subunit alpha"/>
    <property type="match status" value="1"/>
</dbReference>
<accession>A0A081BSG5</accession>
<protein>
    <recommendedName>
        <fullName evidence="3 11">DNA-directed RNA polymerase subunit alpha</fullName>
        <shortName evidence="11">RNAP subunit alpha</shortName>
        <ecNumber evidence="2 11">2.7.7.6</ecNumber>
    </recommendedName>
    <alternativeName>
        <fullName evidence="9 11">RNA polymerase subunit alpha</fullName>
    </alternativeName>
    <alternativeName>
        <fullName evidence="8 11">Transcriptase subunit alpha</fullName>
    </alternativeName>
</protein>
<evidence type="ECO:0000256" key="6">
    <source>
        <dbReference type="ARBA" id="ARBA00022695"/>
    </source>
</evidence>
<dbReference type="InterPro" id="IPR011262">
    <property type="entry name" value="DNA-dir_RNA_pol_insert"/>
</dbReference>
<evidence type="ECO:0000256" key="11">
    <source>
        <dbReference type="HAMAP-Rule" id="MF_00059"/>
    </source>
</evidence>
<evidence type="ECO:0000313" key="13">
    <source>
        <dbReference type="EMBL" id="GAK54346.1"/>
    </source>
</evidence>
<dbReference type="InterPro" id="IPR036603">
    <property type="entry name" value="RBP11-like"/>
</dbReference>
<keyword evidence="6 11" id="KW-0548">Nucleotidyltransferase</keyword>
<name>A0A081BSG5_9BACT</name>